<keyword evidence="5" id="KW-0804">Transcription</keyword>
<dbReference type="Proteomes" id="UP000193498">
    <property type="component" value="Unassembled WGS sequence"/>
</dbReference>
<dbReference type="InterPro" id="IPR046347">
    <property type="entry name" value="bZIP_sf"/>
</dbReference>
<dbReference type="OrthoDB" id="295274at2759"/>
<dbReference type="InterPro" id="IPR004827">
    <property type="entry name" value="bZIP"/>
</dbReference>
<evidence type="ECO:0000256" key="3">
    <source>
        <dbReference type="ARBA" id="ARBA00023015"/>
    </source>
</evidence>
<dbReference type="STRING" id="1314790.A0A1Y1Z476"/>
<feature type="compositionally biased region" description="Low complexity" evidence="8">
    <location>
        <begin position="210"/>
        <end position="219"/>
    </location>
</feature>
<dbReference type="SUPFAM" id="SSF57959">
    <property type="entry name" value="Leucine zipper domain"/>
    <property type="match status" value="1"/>
</dbReference>
<evidence type="ECO:0000256" key="1">
    <source>
        <dbReference type="ARBA" id="ARBA00004123"/>
    </source>
</evidence>
<dbReference type="GO" id="GO:0003700">
    <property type="term" value="F:DNA-binding transcription factor activity"/>
    <property type="evidence" value="ECO:0007669"/>
    <property type="project" value="InterPro"/>
</dbReference>
<dbReference type="EMBL" id="MCFE01000030">
    <property type="protein sequence ID" value="ORY04924.1"/>
    <property type="molecule type" value="Genomic_DNA"/>
</dbReference>
<keyword evidence="6" id="KW-0539">Nucleus</keyword>
<evidence type="ECO:0000256" key="4">
    <source>
        <dbReference type="ARBA" id="ARBA00023125"/>
    </source>
</evidence>
<dbReference type="Gene3D" id="1.20.5.170">
    <property type="match status" value="1"/>
</dbReference>
<evidence type="ECO:0000256" key="6">
    <source>
        <dbReference type="ARBA" id="ARBA00023242"/>
    </source>
</evidence>
<evidence type="ECO:0000256" key="5">
    <source>
        <dbReference type="ARBA" id="ARBA00023163"/>
    </source>
</evidence>
<feature type="region of interest" description="Disordered" evidence="8">
    <location>
        <begin position="1"/>
        <end position="238"/>
    </location>
</feature>
<dbReference type="AlphaFoldDB" id="A0A1Y1Z476"/>
<sequence>MTEQLPSIQATYPPSQSSPDPQEDKPHMNQPSSTDTYHRRVASRRRKHPASKIGNPASPSIYSQSLQDSPPLHSSPPLVSIMAQTPSSHPLANVPGVSPIKSEQRSYDINSQSFHGQSRYRHLPSPDTLTQPHPPPALSQISLFPSMANMTSSLPSAASTTVSLPNPMLTNTTPTVSLPRPIPMLGQESNGEPGGSTLLESSTEEINPASGLGSSSRGLSSDERKQRRLMRNRLAAKECRKKKKAYVTELEDKAQRLENENIRLKQEVEKLVAKLGSPT</sequence>
<feature type="compositionally biased region" description="Low complexity" evidence="8">
    <location>
        <begin position="164"/>
        <end position="175"/>
    </location>
</feature>
<evidence type="ECO:0000256" key="8">
    <source>
        <dbReference type="SAM" id="MobiDB-lite"/>
    </source>
</evidence>
<name>A0A1Y1Z476_9FUNG</name>
<dbReference type="PANTHER" id="PTHR47416">
    <property type="entry name" value="BASIC-LEUCINE ZIPPER TRANSCRIPTION FACTOR F-RELATED"/>
    <property type="match status" value="1"/>
</dbReference>
<keyword evidence="7" id="KW-0175">Coiled coil</keyword>
<reference evidence="10 11" key="1">
    <citation type="submission" date="2016-07" db="EMBL/GenBank/DDBJ databases">
        <title>Pervasive Adenine N6-methylation of Active Genes in Fungi.</title>
        <authorList>
            <consortium name="DOE Joint Genome Institute"/>
            <person name="Mondo S.J."/>
            <person name="Dannebaum R.O."/>
            <person name="Kuo R.C."/>
            <person name="Labutti K."/>
            <person name="Haridas S."/>
            <person name="Kuo A."/>
            <person name="Salamov A."/>
            <person name="Ahrendt S.R."/>
            <person name="Lipzen A."/>
            <person name="Sullivan W."/>
            <person name="Andreopoulos W.B."/>
            <person name="Clum A."/>
            <person name="Lindquist E."/>
            <person name="Daum C."/>
            <person name="Ramamoorthy G.K."/>
            <person name="Gryganskyi A."/>
            <person name="Culley D."/>
            <person name="Magnuson J.K."/>
            <person name="James T.Y."/>
            <person name="O'Malley M.A."/>
            <person name="Stajich J.E."/>
            <person name="Spatafora J.W."/>
            <person name="Visel A."/>
            <person name="Grigoriev I.V."/>
        </authorList>
    </citation>
    <scope>NUCLEOTIDE SEQUENCE [LARGE SCALE GENOMIC DNA]</scope>
    <source>
        <strain evidence="10 11">CBS 931.73</strain>
    </source>
</reference>
<keyword evidence="4" id="KW-0238">DNA-binding</keyword>
<dbReference type="GO" id="GO:0003677">
    <property type="term" value="F:DNA binding"/>
    <property type="evidence" value="ECO:0007669"/>
    <property type="project" value="UniProtKB-KW"/>
</dbReference>
<feature type="compositionally biased region" description="Polar residues" evidence="8">
    <location>
        <begin position="107"/>
        <end position="116"/>
    </location>
</feature>
<dbReference type="PROSITE" id="PS00036">
    <property type="entry name" value="BZIP_BASIC"/>
    <property type="match status" value="1"/>
</dbReference>
<dbReference type="InParanoid" id="A0A1Y1Z476"/>
<feature type="coiled-coil region" evidence="7">
    <location>
        <begin position="240"/>
        <end position="274"/>
    </location>
</feature>
<gene>
    <name evidence="10" type="ORF">K493DRAFT_345336</name>
</gene>
<evidence type="ECO:0000313" key="10">
    <source>
        <dbReference type="EMBL" id="ORY04924.1"/>
    </source>
</evidence>
<feature type="compositionally biased region" description="Basic residues" evidence="8">
    <location>
        <begin position="39"/>
        <end position="50"/>
    </location>
</feature>
<evidence type="ECO:0000259" key="9">
    <source>
        <dbReference type="PROSITE" id="PS50217"/>
    </source>
</evidence>
<keyword evidence="3" id="KW-0805">Transcription regulation</keyword>
<evidence type="ECO:0000313" key="11">
    <source>
        <dbReference type="Proteomes" id="UP000193498"/>
    </source>
</evidence>
<dbReference type="CDD" id="cd14690">
    <property type="entry name" value="bZIP_CREB1"/>
    <property type="match status" value="1"/>
</dbReference>
<comment type="similarity">
    <text evidence="2">Belongs to the bZIP family.</text>
</comment>
<accession>A0A1Y1Z476</accession>
<comment type="subcellular location">
    <subcellularLocation>
        <location evidence="1">Nucleus</location>
    </subcellularLocation>
</comment>
<organism evidence="10 11">
    <name type="scientific">Basidiobolus meristosporus CBS 931.73</name>
    <dbReference type="NCBI Taxonomy" id="1314790"/>
    <lineage>
        <taxon>Eukaryota</taxon>
        <taxon>Fungi</taxon>
        <taxon>Fungi incertae sedis</taxon>
        <taxon>Zoopagomycota</taxon>
        <taxon>Entomophthoromycotina</taxon>
        <taxon>Basidiobolomycetes</taxon>
        <taxon>Basidiobolales</taxon>
        <taxon>Basidiobolaceae</taxon>
        <taxon>Basidiobolus</taxon>
    </lineage>
</organism>
<feature type="compositionally biased region" description="Low complexity" evidence="8">
    <location>
        <begin position="63"/>
        <end position="80"/>
    </location>
</feature>
<dbReference type="SMART" id="SM00338">
    <property type="entry name" value="BRLZ"/>
    <property type="match status" value="1"/>
</dbReference>
<comment type="caution">
    <text evidence="10">The sequence shown here is derived from an EMBL/GenBank/DDBJ whole genome shotgun (WGS) entry which is preliminary data.</text>
</comment>
<evidence type="ECO:0000256" key="2">
    <source>
        <dbReference type="ARBA" id="ARBA00007163"/>
    </source>
</evidence>
<dbReference type="PROSITE" id="PS50217">
    <property type="entry name" value="BZIP"/>
    <property type="match status" value="1"/>
</dbReference>
<feature type="domain" description="BZIP" evidence="9">
    <location>
        <begin position="222"/>
        <end position="271"/>
    </location>
</feature>
<protein>
    <recommendedName>
        <fullName evidence="9">BZIP domain-containing protein</fullName>
    </recommendedName>
</protein>
<dbReference type="GO" id="GO:0005634">
    <property type="term" value="C:nucleus"/>
    <property type="evidence" value="ECO:0007669"/>
    <property type="project" value="UniProtKB-SubCell"/>
</dbReference>
<evidence type="ECO:0000256" key="7">
    <source>
        <dbReference type="SAM" id="Coils"/>
    </source>
</evidence>
<keyword evidence="11" id="KW-1185">Reference proteome</keyword>
<proteinExistence type="inferred from homology"/>
<dbReference type="Pfam" id="PF00170">
    <property type="entry name" value="bZIP_1"/>
    <property type="match status" value="1"/>
</dbReference>
<feature type="compositionally biased region" description="Polar residues" evidence="8">
    <location>
        <begin position="139"/>
        <end position="163"/>
    </location>
</feature>
<dbReference type="PRINTS" id="PR00041">
    <property type="entry name" value="LEUZIPPRCREB"/>
</dbReference>
<dbReference type="PANTHER" id="PTHR47416:SF8">
    <property type="entry name" value="BASIC-LEUCINE ZIPPER TRANSCRIPTION FACTOR E-RELATED"/>
    <property type="match status" value="1"/>
</dbReference>
<feature type="compositionally biased region" description="Polar residues" evidence="8">
    <location>
        <begin position="1"/>
        <end position="12"/>
    </location>
</feature>